<dbReference type="InterPro" id="IPR036227">
    <property type="entry name" value="Ribosomal_uL15/eL18_sf"/>
</dbReference>
<dbReference type="Gene3D" id="3.100.10.10">
    <property type="match status" value="1"/>
</dbReference>
<dbReference type="InterPro" id="IPR005749">
    <property type="entry name" value="Ribosomal_uL15_bac-type"/>
</dbReference>
<protein>
    <recommendedName>
        <fullName evidence="4">Large ribosomal subunit protein uL15</fullName>
    </recommendedName>
</protein>
<keyword evidence="2 4" id="KW-0689">Ribosomal protein</keyword>
<keyword evidence="4" id="KW-0694">RNA-binding</keyword>
<evidence type="ECO:0000256" key="5">
    <source>
        <dbReference type="SAM" id="MobiDB-lite"/>
    </source>
</evidence>
<evidence type="ECO:0000256" key="2">
    <source>
        <dbReference type="ARBA" id="ARBA00022980"/>
    </source>
</evidence>
<accession>A0A1G2Q0K0</accession>
<dbReference type="NCBIfam" id="TIGR01071">
    <property type="entry name" value="rplO_bact"/>
    <property type="match status" value="1"/>
</dbReference>
<dbReference type="PANTHER" id="PTHR12934:SF11">
    <property type="entry name" value="LARGE RIBOSOMAL SUBUNIT PROTEIN UL15M"/>
    <property type="match status" value="1"/>
</dbReference>
<dbReference type="InterPro" id="IPR030878">
    <property type="entry name" value="Ribosomal_uL15"/>
</dbReference>
<dbReference type="Proteomes" id="UP000178936">
    <property type="component" value="Unassembled WGS sequence"/>
</dbReference>
<keyword evidence="3 4" id="KW-0687">Ribonucleoprotein</keyword>
<dbReference type="PANTHER" id="PTHR12934">
    <property type="entry name" value="50S RIBOSOMAL PROTEIN L15"/>
    <property type="match status" value="1"/>
</dbReference>
<dbReference type="GO" id="GO:0003735">
    <property type="term" value="F:structural constituent of ribosome"/>
    <property type="evidence" value="ECO:0007669"/>
    <property type="project" value="InterPro"/>
</dbReference>
<dbReference type="InterPro" id="IPR021131">
    <property type="entry name" value="Ribosomal_uL15/eL18"/>
</dbReference>
<keyword evidence="4" id="KW-0699">rRNA-binding</keyword>
<name>A0A1G2Q0K0_9BACT</name>
<dbReference type="EMBL" id="MHTB01000057">
    <property type="protein sequence ID" value="OHA54083.1"/>
    <property type="molecule type" value="Genomic_DNA"/>
</dbReference>
<evidence type="ECO:0000256" key="1">
    <source>
        <dbReference type="ARBA" id="ARBA00007320"/>
    </source>
</evidence>
<dbReference type="Pfam" id="PF00828">
    <property type="entry name" value="Ribosomal_L27A"/>
    <property type="match status" value="1"/>
</dbReference>
<dbReference type="SUPFAM" id="SSF52080">
    <property type="entry name" value="Ribosomal proteins L15p and L18e"/>
    <property type="match status" value="1"/>
</dbReference>
<comment type="similarity">
    <text evidence="1 4">Belongs to the universal ribosomal protein uL15 family.</text>
</comment>
<comment type="function">
    <text evidence="4">Binds to the 23S rRNA.</text>
</comment>
<organism evidence="7 8">
    <name type="scientific">Candidatus Veblenbacteria bacterium RIFOXYA2_FULL_43_9</name>
    <dbReference type="NCBI Taxonomy" id="1802425"/>
    <lineage>
        <taxon>Bacteria</taxon>
        <taxon>Candidatus Vebleniibacteriota</taxon>
    </lineage>
</organism>
<evidence type="ECO:0000259" key="6">
    <source>
        <dbReference type="Pfam" id="PF00828"/>
    </source>
</evidence>
<feature type="region of interest" description="Disordered" evidence="5">
    <location>
        <begin position="1"/>
        <end position="45"/>
    </location>
</feature>
<proteinExistence type="inferred from homology"/>
<dbReference type="GO" id="GO:0015934">
    <property type="term" value="C:large ribosomal subunit"/>
    <property type="evidence" value="ECO:0007669"/>
    <property type="project" value="InterPro"/>
</dbReference>
<dbReference type="GO" id="GO:0019843">
    <property type="term" value="F:rRNA binding"/>
    <property type="evidence" value="ECO:0007669"/>
    <property type="project" value="UniProtKB-UniRule"/>
</dbReference>
<evidence type="ECO:0000313" key="8">
    <source>
        <dbReference type="Proteomes" id="UP000178936"/>
    </source>
</evidence>
<gene>
    <name evidence="4" type="primary">rplO</name>
    <name evidence="7" type="ORF">A2226_02110</name>
</gene>
<comment type="subunit">
    <text evidence="4">Part of the 50S ribosomal subunit.</text>
</comment>
<dbReference type="AlphaFoldDB" id="A0A1G2Q0K0"/>
<dbReference type="HAMAP" id="MF_01341">
    <property type="entry name" value="Ribosomal_uL15"/>
    <property type="match status" value="1"/>
</dbReference>
<evidence type="ECO:0000256" key="4">
    <source>
        <dbReference type="HAMAP-Rule" id="MF_01341"/>
    </source>
</evidence>
<dbReference type="GO" id="GO:0006412">
    <property type="term" value="P:translation"/>
    <property type="evidence" value="ECO:0007669"/>
    <property type="project" value="UniProtKB-UniRule"/>
</dbReference>
<feature type="domain" description="Large ribosomal subunit protein uL15/eL18" evidence="6">
    <location>
        <begin position="79"/>
        <end position="146"/>
    </location>
</feature>
<evidence type="ECO:0000256" key="3">
    <source>
        <dbReference type="ARBA" id="ARBA00023274"/>
    </source>
</evidence>
<evidence type="ECO:0000313" key="7">
    <source>
        <dbReference type="EMBL" id="OHA54083.1"/>
    </source>
</evidence>
<reference evidence="7 8" key="1">
    <citation type="journal article" date="2016" name="Nat. Commun.">
        <title>Thousands of microbial genomes shed light on interconnected biogeochemical processes in an aquifer system.</title>
        <authorList>
            <person name="Anantharaman K."/>
            <person name="Brown C.T."/>
            <person name="Hug L.A."/>
            <person name="Sharon I."/>
            <person name="Castelle C.J."/>
            <person name="Probst A.J."/>
            <person name="Thomas B.C."/>
            <person name="Singh A."/>
            <person name="Wilkins M.J."/>
            <person name="Karaoz U."/>
            <person name="Brodie E.L."/>
            <person name="Williams K.H."/>
            <person name="Hubbard S.S."/>
            <person name="Banfield J.F."/>
        </authorList>
    </citation>
    <scope>NUCLEOTIDE SEQUENCE [LARGE SCALE GENOMIC DNA]</scope>
</reference>
<comment type="caution">
    <text evidence="7">The sequence shown here is derived from an EMBL/GenBank/DDBJ whole genome shotgun (WGS) entry which is preliminary data.</text>
</comment>
<sequence>MSLELHNLKSSPGSRRAKKRLGRGNASGHGTTATRGTKGQRARQGGRKGLIQFGVKHFVSHLPKVRGFQSFKAQPQVVSLISLEKISQGTTITPELLFDQGLIASVTFPVKLIGRSSKLPAKLIVKVQAVSAGAKASLEVAGAKVELIPASNKGSKRS</sequence>